<dbReference type="EMBL" id="VIKS01000015">
    <property type="protein sequence ID" value="TQV82860.1"/>
    <property type="molecule type" value="Genomic_DNA"/>
</dbReference>
<dbReference type="InterPro" id="IPR056209">
    <property type="entry name" value="SU10_adaptor"/>
</dbReference>
<evidence type="ECO:0000313" key="1">
    <source>
        <dbReference type="EMBL" id="TQV82860.1"/>
    </source>
</evidence>
<dbReference type="Proteomes" id="UP000315439">
    <property type="component" value="Unassembled WGS sequence"/>
</dbReference>
<protein>
    <recommendedName>
        <fullName evidence="3">Phage protein</fullName>
    </recommendedName>
</protein>
<keyword evidence="2" id="KW-1185">Reference proteome</keyword>
<reference evidence="1 2" key="1">
    <citation type="submission" date="2019-07" db="EMBL/GenBank/DDBJ databases">
        <title>Draft genome for Aliikangiella sp. M105.</title>
        <authorList>
            <person name="Wang G."/>
        </authorList>
    </citation>
    <scope>NUCLEOTIDE SEQUENCE [LARGE SCALE GENOMIC DNA]</scope>
    <source>
        <strain evidence="1 2">M105</strain>
    </source>
</reference>
<accession>A0A545U070</accession>
<dbReference type="RefSeq" id="WP_142934544.1">
    <property type="nucleotide sequence ID" value="NZ_ML660171.1"/>
</dbReference>
<dbReference type="Pfam" id="PF24175">
    <property type="entry name" value="SU10_adaptor"/>
    <property type="match status" value="1"/>
</dbReference>
<sequence length="214" mass="24121">MATIFARKLISDALGLLHDTGVRWPKQQLLDWLNAGQREVCLKRPDALTVNDVFSAQPNSKQTLPADGLRLIDVVNDATTNKIIRFVDRDIIDVHVIDWHGAQGDPEQYVYDLRDPKNFYLYPHPTVPRNINIIYAKAPTAIIISDFDTDNQTIEIDDIYANAILDYMLYRAYIKDSEVKDPGKANTHYTAFLQSLGEKISIDSAIHPAAAKGK</sequence>
<comment type="caution">
    <text evidence="1">The sequence shown here is derived from an EMBL/GenBank/DDBJ whole genome shotgun (WGS) entry which is preliminary data.</text>
</comment>
<dbReference type="AlphaFoldDB" id="A0A545U070"/>
<evidence type="ECO:0000313" key="2">
    <source>
        <dbReference type="Proteomes" id="UP000315439"/>
    </source>
</evidence>
<name>A0A545U070_9GAMM</name>
<gene>
    <name evidence="1" type="ORF">FLL46_24125</name>
</gene>
<dbReference type="OrthoDB" id="9132369at2"/>
<evidence type="ECO:0008006" key="3">
    <source>
        <dbReference type="Google" id="ProtNLM"/>
    </source>
</evidence>
<proteinExistence type="predicted"/>
<organism evidence="1 2">
    <name type="scientific">Aliikangiella coralliicola</name>
    <dbReference type="NCBI Taxonomy" id="2592383"/>
    <lineage>
        <taxon>Bacteria</taxon>
        <taxon>Pseudomonadati</taxon>
        <taxon>Pseudomonadota</taxon>
        <taxon>Gammaproteobacteria</taxon>
        <taxon>Oceanospirillales</taxon>
        <taxon>Pleioneaceae</taxon>
        <taxon>Aliikangiella</taxon>
    </lineage>
</organism>